<feature type="transmembrane region" description="Helical" evidence="1">
    <location>
        <begin position="335"/>
        <end position="357"/>
    </location>
</feature>
<dbReference type="Proteomes" id="UP000564378">
    <property type="component" value="Unassembled WGS sequence"/>
</dbReference>
<proteinExistence type="inferred from homology"/>
<gene>
    <name evidence="2" type="ORF">H6P80_06160</name>
</gene>
<feature type="transmembrane region" description="Helical" evidence="1">
    <location>
        <begin position="71"/>
        <end position="88"/>
    </location>
</feature>
<comment type="similarity">
    <text evidence="1">Belongs to the MscS (TC 1.A.23) family.</text>
</comment>
<feature type="transmembrane region" description="Helical" evidence="1">
    <location>
        <begin position="108"/>
        <end position="128"/>
    </location>
</feature>
<comment type="caution">
    <text evidence="2">The sequence shown here is derived from an EMBL/GenBank/DDBJ whole genome shotgun (WGS) entry which is preliminary data.</text>
</comment>
<protein>
    <recommendedName>
        <fullName evidence="1">Small-conductance mechanosensitive channel</fullName>
    </recommendedName>
</protein>
<organism evidence="2 3">
    <name type="scientific">Parasphingopyxis marina</name>
    <dbReference type="NCBI Taxonomy" id="2761622"/>
    <lineage>
        <taxon>Bacteria</taxon>
        <taxon>Pseudomonadati</taxon>
        <taxon>Pseudomonadota</taxon>
        <taxon>Alphaproteobacteria</taxon>
        <taxon>Sphingomonadales</taxon>
        <taxon>Sphingomonadaceae</taxon>
        <taxon>Parasphingopyxis</taxon>
    </lineage>
</organism>
<accession>A0A842HXX9</accession>
<feature type="transmembrane region" description="Helical" evidence="1">
    <location>
        <begin position="363"/>
        <end position="385"/>
    </location>
</feature>
<keyword evidence="1" id="KW-0997">Cell inner membrane</keyword>
<dbReference type="InterPro" id="IPR008910">
    <property type="entry name" value="MSC_TM_helix"/>
</dbReference>
<keyword evidence="1" id="KW-0407">Ion channel</keyword>
<evidence type="ECO:0000313" key="3">
    <source>
        <dbReference type="Proteomes" id="UP000564378"/>
    </source>
</evidence>
<comment type="subunit">
    <text evidence="1">Homoheptamer.</text>
</comment>
<comment type="function">
    <text evidence="1">Mechanosensitive channel that participates in the regulation of osmotic pressure changes within the cell, opening in response to stretch forces in the membrane lipid bilayer, without the need for other proteins. Contributes to normal resistance to hypoosmotic shock. Forms an ion channel of 1.0 nanosiemens conductance with a slight preference for anions.</text>
</comment>
<keyword evidence="1" id="KW-0812">Transmembrane</keyword>
<feature type="transmembrane region" description="Helical" evidence="1">
    <location>
        <begin position="266"/>
        <end position="287"/>
    </location>
</feature>
<dbReference type="NCBIfam" id="NF033912">
    <property type="entry name" value="msc"/>
    <property type="match status" value="1"/>
</dbReference>
<feature type="transmembrane region" description="Helical" evidence="1">
    <location>
        <begin position="17"/>
        <end position="35"/>
    </location>
</feature>
<keyword evidence="1" id="KW-1003">Cell membrane</keyword>
<evidence type="ECO:0000313" key="2">
    <source>
        <dbReference type="EMBL" id="MBC2777201.1"/>
    </source>
</evidence>
<dbReference type="PANTHER" id="PTHR30221:SF1">
    <property type="entry name" value="SMALL-CONDUCTANCE MECHANOSENSITIVE CHANNEL"/>
    <property type="match status" value="1"/>
</dbReference>
<dbReference type="PANTHER" id="PTHR30221">
    <property type="entry name" value="SMALL-CONDUCTANCE MECHANOSENSITIVE CHANNEL"/>
    <property type="match status" value="1"/>
</dbReference>
<reference evidence="2 3" key="1">
    <citation type="submission" date="2020-08" db="EMBL/GenBank/DDBJ databases">
        <title>Draft genome sequence of Parasphingopyxis sp. GrpM-11.</title>
        <authorList>
            <person name="Oh J."/>
            <person name="Roh D.-H."/>
        </authorList>
    </citation>
    <scope>NUCLEOTIDE SEQUENCE [LARGE SCALE GENOMIC DNA]</scope>
    <source>
        <strain evidence="2 3">GrpM-11</strain>
    </source>
</reference>
<keyword evidence="1" id="KW-0472">Membrane</keyword>
<dbReference type="GO" id="GO:0008381">
    <property type="term" value="F:mechanosensitive monoatomic ion channel activity"/>
    <property type="evidence" value="ECO:0007669"/>
    <property type="project" value="InterPro"/>
</dbReference>
<keyword evidence="1" id="KW-0406">Ion transport</keyword>
<dbReference type="GO" id="GO:0005886">
    <property type="term" value="C:plasma membrane"/>
    <property type="evidence" value="ECO:0007669"/>
    <property type="project" value="UniProtKB-SubCell"/>
</dbReference>
<keyword evidence="1" id="KW-0813">Transport</keyword>
<evidence type="ECO:0000256" key="1">
    <source>
        <dbReference type="RuleBase" id="RU369025"/>
    </source>
</evidence>
<keyword evidence="1" id="KW-1133">Transmembrane helix</keyword>
<name>A0A842HXX9_9SPHN</name>
<keyword evidence="3" id="KW-1185">Reference proteome</keyword>
<feature type="transmembrane region" description="Helical" evidence="1">
    <location>
        <begin position="299"/>
        <end position="323"/>
    </location>
</feature>
<feature type="transmembrane region" description="Helical" evidence="1">
    <location>
        <begin position="170"/>
        <end position="190"/>
    </location>
</feature>
<feature type="transmembrane region" description="Helical" evidence="1">
    <location>
        <begin position="210"/>
        <end position="230"/>
    </location>
</feature>
<sequence length="416" mass="43706">MEFDFNQNINWDLVWEWSLKIGAALLILLITHFIAKGVKWAIARMVDRIPVLQKHSAAQPGETVGSQIGTLAYWIVWLVGLVVALQPLELSHVLEPVRTLTNDVAGFVPNIVGAGVILFVGIIAATIIRRIVETALMAVNADEWLARAGATEITGGDTETAAPGEGRTTLSTAAGVIAFVLIIIPVATGALQTLQLNSISDPLVSILRDVAFFIPRAIAASLILGVAYFIGRWVKGWLQQLLEAFGVDSAASGSGLVPENVRASRAIGTVALTAIVLVAAVAAVEVLEIRSLQAMVTEVVALGSRVIFGLVIIGVGIMLARLLTGIMERSTGESGLLSTILKWLIIALFAAMGLKFMNIADEIVVIAFGSILGSAAIAAAIAFGLGGRPTAHKLLERWTGGGATHTNPGDKTPPGI</sequence>
<dbReference type="AlphaFoldDB" id="A0A842HXX9"/>
<comment type="subcellular location">
    <subcellularLocation>
        <location evidence="1">Cell inner membrane</location>
        <topology evidence="1">Multi-pass membrane protein</topology>
    </subcellularLocation>
</comment>
<dbReference type="EMBL" id="JACJVJ010000001">
    <property type="protein sequence ID" value="MBC2777201.1"/>
    <property type="molecule type" value="Genomic_DNA"/>
</dbReference>
<dbReference type="Pfam" id="PF05552">
    <property type="entry name" value="MS_channel_1st_1"/>
    <property type="match status" value="2"/>
</dbReference>
<comment type="caution">
    <text evidence="1">Lacks conserved residue(s) required for the propagation of feature annotation.</text>
</comment>
<dbReference type="RefSeq" id="WP_185800426.1">
    <property type="nucleotide sequence ID" value="NZ_JACJVJ010000001.1"/>
</dbReference>
<dbReference type="InterPro" id="IPR045275">
    <property type="entry name" value="MscS_archaea/bacteria_type"/>
</dbReference>